<evidence type="ECO:0000256" key="7">
    <source>
        <dbReference type="ARBA" id="ARBA00022967"/>
    </source>
</evidence>
<evidence type="ECO:0000256" key="6">
    <source>
        <dbReference type="ARBA" id="ARBA00022842"/>
    </source>
</evidence>
<dbReference type="Pfam" id="PF00122">
    <property type="entry name" value="E1-E2_ATPase"/>
    <property type="match status" value="1"/>
</dbReference>
<dbReference type="OrthoDB" id="3352408at2759"/>
<protein>
    <recommendedName>
        <fullName evidence="11">P-type ATPase A domain-containing protein</fullName>
    </recommendedName>
</protein>
<evidence type="ECO:0000256" key="3">
    <source>
        <dbReference type="ARBA" id="ARBA00022692"/>
    </source>
</evidence>
<evidence type="ECO:0000313" key="13">
    <source>
        <dbReference type="Proteomes" id="UP000595140"/>
    </source>
</evidence>
<reference evidence="12 13" key="1">
    <citation type="submission" date="2018-04" db="EMBL/GenBank/DDBJ databases">
        <authorList>
            <person name="Vogel A."/>
        </authorList>
    </citation>
    <scope>NUCLEOTIDE SEQUENCE [LARGE SCALE GENOMIC DNA]</scope>
</reference>
<keyword evidence="4" id="KW-0547">Nucleotide-binding</keyword>
<evidence type="ECO:0000313" key="12">
    <source>
        <dbReference type="EMBL" id="VFQ98443.1"/>
    </source>
</evidence>
<comment type="subcellular location">
    <subcellularLocation>
        <location evidence="1">Endomembrane system</location>
        <topology evidence="1">Multi-pass membrane protein</topology>
    </subcellularLocation>
</comment>
<proteinExistence type="predicted"/>
<dbReference type="SUPFAM" id="SSF81653">
    <property type="entry name" value="Calcium ATPase, transduction domain A"/>
    <property type="match status" value="1"/>
</dbReference>
<sequence>MNRRILAFKNKPPTPPLDGFLNENSSAYQAKPTKPRRHIPQELRAYQADVATVLRNGCFSIVPATDLVPGDIVEVSVGCKVPADLRMIEILSNQLRVDQAILTGESCSVEKELDATTTTNAVYQDKTNILFSVSLFHKRLELPEGPCPILIFMGVITISDMR</sequence>
<dbReference type="InterPro" id="IPR059000">
    <property type="entry name" value="ATPase_P-type_domA"/>
</dbReference>
<keyword evidence="8" id="KW-1133">Transmembrane helix</keyword>
<dbReference type="InterPro" id="IPR008250">
    <property type="entry name" value="ATPase_P-typ_transduc_dom_A_sf"/>
</dbReference>
<dbReference type="AlphaFoldDB" id="A0A484NC27"/>
<dbReference type="GO" id="GO:0012505">
    <property type="term" value="C:endomembrane system"/>
    <property type="evidence" value="ECO:0007669"/>
    <property type="project" value="UniProtKB-SubCell"/>
</dbReference>
<name>A0A484NC27_9ASTE</name>
<accession>A0A484NC27</accession>
<keyword evidence="7" id="KW-1278">Translocase</keyword>
<dbReference type="PANTHER" id="PTHR42861">
    <property type="entry name" value="CALCIUM-TRANSPORTING ATPASE"/>
    <property type="match status" value="1"/>
</dbReference>
<evidence type="ECO:0000256" key="9">
    <source>
        <dbReference type="ARBA" id="ARBA00023136"/>
    </source>
</evidence>
<evidence type="ECO:0000259" key="11">
    <source>
        <dbReference type="Pfam" id="PF00122"/>
    </source>
</evidence>
<dbReference type="Gene3D" id="2.70.150.10">
    <property type="entry name" value="Calcium-transporting ATPase, cytoplasmic transduction domain A"/>
    <property type="match status" value="1"/>
</dbReference>
<feature type="domain" description="P-type ATPase A" evidence="11">
    <location>
        <begin position="47"/>
        <end position="125"/>
    </location>
</feature>
<organism evidence="12 13">
    <name type="scientific">Cuscuta campestris</name>
    <dbReference type="NCBI Taxonomy" id="132261"/>
    <lineage>
        <taxon>Eukaryota</taxon>
        <taxon>Viridiplantae</taxon>
        <taxon>Streptophyta</taxon>
        <taxon>Embryophyta</taxon>
        <taxon>Tracheophyta</taxon>
        <taxon>Spermatophyta</taxon>
        <taxon>Magnoliopsida</taxon>
        <taxon>eudicotyledons</taxon>
        <taxon>Gunneridae</taxon>
        <taxon>Pentapetalae</taxon>
        <taxon>asterids</taxon>
        <taxon>lamiids</taxon>
        <taxon>Solanales</taxon>
        <taxon>Convolvulaceae</taxon>
        <taxon>Cuscuteae</taxon>
        <taxon>Cuscuta</taxon>
        <taxon>Cuscuta subgen. Grammica</taxon>
        <taxon>Cuscuta sect. Cleistogrammica</taxon>
    </lineage>
</organism>
<dbReference type="GO" id="GO:0005524">
    <property type="term" value="F:ATP binding"/>
    <property type="evidence" value="ECO:0007669"/>
    <property type="project" value="UniProtKB-KW"/>
</dbReference>
<keyword evidence="5" id="KW-0067">ATP-binding</keyword>
<evidence type="ECO:0000256" key="2">
    <source>
        <dbReference type="ARBA" id="ARBA00022553"/>
    </source>
</evidence>
<evidence type="ECO:0000256" key="4">
    <source>
        <dbReference type="ARBA" id="ARBA00022741"/>
    </source>
</evidence>
<feature type="region of interest" description="Disordered" evidence="10">
    <location>
        <begin position="1"/>
        <end position="21"/>
    </location>
</feature>
<keyword evidence="9" id="KW-0472">Membrane</keyword>
<evidence type="ECO:0000256" key="10">
    <source>
        <dbReference type="SAM" id="MobiDB-lite"/>
    </source>
</evidence>
<keyword evidence="6" id="KW-0460">Magnesium</keyword>
<dbReference type="FunFam" id="2.70.150.10:FF:000160">
    <property type="entry name" value="Sarcoplasmic/endoplasmic reticulum calcium ATPase 1"/>
    <property type="match status" value="1"/>
</dbReference>
<dbReference type="EMBL" id="OOIL02006592">
    <property type="protein sequence ID" value="VFQ98443.1"/>
    <property type="molecule type" value="Genomic_DNA"/>
</dbReference>
<evidence type="ECO:0000256" key="8">
    <source>
        <dbReference type="ARBA" id="ARBA00022989"/>
    </source>
</evidence>
<gene>
    <name evidence="12" type="ORF">CCAM_LOCUS40219</name>
</gene>
<dbReference type="Proteomes" id="UP000595140">
    <property type="component" value="Unassembled WGS sequence"/>
</dbReference>
<keyword evidence="13" id="KW-1185">Reference proteome</keyword>
<keyword evidence="2" id="KW-0597">Phosphoprotein</keyword>
<keyword evidence="3" id="KW-0812">Transmembrane</keyword>
<evidence type="ECO:0000256" key="1">
    <source>
        <dbReference type="ARBA" id="ARBA00004127"/>
    </source>
</evidence>
<evidence type="ECO:0000256" key="5">
    <source>
        <dbReference type="ARBA" id="ARBA00022840"/>
    </source>
</evidence>